<evidence type="ECO:0000313" key="4">
    <source>
        <dbReference type="Proteomes" id="UP000246410"/>
    </source>
</evidence>
<sequence>MIGQENVDVLADHSALLAIPAFLPAVALVGLVLFIAMRDRRAEKRENDSARPESAPAEPPEENP</sequence>
<evidence type="ECO:0008006" key="5">
    <source>
        <dbReference type="Google" id="ProtNLM"/>
    </source>
</evidence>
<gene>
    <name evidence="3" type="ORF">DFR69_105107</name>
</gene>
<protein>
    <recommendedName>
        <fullName evidence="5">Secreted protein with PEP-CTERM sorting signal</fullName>
    </recommendedName>
</protein>
<dbReference type="Proteomes" id="UP000246410">
    <property type="component" value="Unassembled WGS sequence"/>
</dbReference>
<accession>A0A317NI99</accession>
<evidence type="ECO:0000313" key="3">
    <source>
        <dbReference type="EMBL" id="PWV75041.1"/>
    </source>
</evidence>
<dbReference type="EMBL" id="QGTL01000005">
    <property type="protein sequence ID" value="PWV75041.1"/>
    <property type="molecule type" value="Genomic_DNA"/>
</dbReference>
<keyword evidence="2" id="KW-0472">Membrane</keyword>
<organism evidence="3 4">
    <name type="scientific">Nocardia neocaledoniensis</name>
    <dbReference type="NCBI Taxonomy" id="236511"/>
    <lineage>
        <taxon>Bacteria</taxon>
        <taxon>Bacillati</taxon>
        <taxon>Actinomycetota</taxon>
        <taxon>Actinomycetes</taxon>
        <taxon>Mycobacteriales</taxon>
        <taxon>Nocardiaceae</taxon>
        <taxon>Nocardia</taxon>
    </lineage>
</organism>
<evidence type="ECO:0000256" key="1">
    <source>
        <dbReference type="SAM" id="MobiDB-lite"/>
    </source>
</evidence>
<comment type="caution">
    <text evidence="3">The sequence shown here is derived from an EMBL/GenBank/DDBJ whole genome shotgun (WGS) entry which is preliminary data.</text>
</comment>
<feature type="compositionally biased region" description="Basic and acidic residues" evidence="1">
    <location>
        <begin position="42"/>
        <end position="51"/>
    </location>
</feature>
<keyword evidence="2" id="KW-0812">Transmembrane</keyword>
<name>A0A317NI99_9NOCA</name>
<keyword evidence="2" id="KW-1133">Transmembrane helix</keyword>
<proteinExistence type="predicted"/>
<evidence type="ECO:0000256" key="2">
    <source>
        <dbReference type="SAM" id="Phobius"/>
    </source>
</evidence>
<reference evidence="3 4" key="1">
    <citation type="submission" date="2018-05" db="EMBL/GenBank/DDBJ databases">
        <title>Genomic Encyclopedia of Type Strains, Phase IV (KMG-IV): sequencing the most valuable type-strain genomes for metagenomic binning, comparative biology and taxonomic classification.</title>
        <authorList>
            <person name="Goeker M."/>
        </authorList>
    </citation>
    <scope>NUCLEOTIDE SEQUENCE [LARGE SCALE GENOMIC DNA]</scope>
    <source>
        <strain evidence="3 4">DSM 44717</strain>
    </source>
</reference>
<dbReference type="AlphaFoldDB" id="A0A317NI99"/>
<feature type="region of interest" description="Disordered" evidence="1">
    <location>
        <begin position="42"/>
        <end position="64"/>
    </location>
</feature>
<feature type="transmembrane region" description="Helical" evidence="2">
    <location>
        <begin position="15"/>
        <end position="36"/>
    </location>
</feature>
<keyword evidence="4" id="KW-1185">Reference proteome</keyword>